<feature type="region of interest" description="Disordered" evidence="1">
    <location>
        <begin position="89"/>
        <end position="117"/>
    </location>
</feature>
<dbReference type="Proteomes" id="UP000054538">
    <property type="component" value="Unassembled WGS sequence"/>
</dbReference>
<dbReference type="AlphaFoldDB" id="A0A0D0CVZ6"/>
<keyword evidence="3" id="KW-1185">Reference proteome</keyword>
<organism evidence="2 3">
    <name type="scientific">Paxillus rubicundulus Ve08.2h10</name>
    <dbReference type="NCBI Taxonomy" id="930991"/>
    <lineage>
        <taxon>Eukaryota</taxon>
        <taxon>Fungi</taxon>
        <taxon>Dikarya</taxon>
        <taxon>Basidiomycota</taxon>
        <taxon>Agaricomycotina</taxon>
        <taxon>Agaricomycetes</taxon>
        <taxon>Agaricomycetidae</taxon>
        <taxon>Boletales</taxon>
        <taxon>Paxilineae</taxon>
        <taxon>Paxillaceae</taxon>
        <taxon>Paxillus</taxon>
    </lineage>
</organism>
<evidence type="ECO:0000313" key="2">
    <source>
        <dbReference type="EMBL" id="KIK75266.1"/>
    </source>
</evidence>
<sequence length="117" mass="12577">MEAKAHAEEVAWAQSLVLGPSKGKQPNAAVSGVVEVVEQMGVLAPCYGCLGAGVACEMKAAGGSKMRAAGDMQPTRRRKWEELMSPWAGKKKVRMQSPVADEEQDEEEDDDEEAEEA</sequence>
<accession>A0A0D0CVZ6</accession>
<feature type="compositionally biased region" description="Acidic residues" evidence="1">
    <location>
        <begin position="100"/>
        <end position="117"/>
    </location>
</feature>
<protein>
    <submittedName>
        <fullName evidence="2">Unplaced genomic scaffold scaffold_3412, whole genome shotgun sequence</fullName>
    </submittedName>
</protein>
<dbReference type="HOGENOM" id="CLU_2085545_0_0_1"/>
<name>A0A0D0CVZ6_9AGAM</name>
<evidence type="ECO:0000313" key="3">
    <source>
        <dbReference type="Proteomes" id="UP000054538"/>
    </source>
</evidence>
<dbReference type="InParanoid" id="A0A0D0CVZ6"/>
<reference evidence="2 3" key="1">
    <citation type="submission" date="2014-04" db="EMBL/GenBank/DDBJ databases">
        <authorList>
            <consortium name="DOE Joint Genome Institute"/>
            <person name="Kuo A."/>
            <person name="Kohler A."/>
            <person name="Jargeat P."/>
            <person name="Nagy L.G."/>
            <person name="Floudas D."/>
            <person name="Copeland A."/>
            <person name="Barry K.W."/>
            <person name="Cichocki N."/>
            <person name="Veneault-Fourrey C."/>
            <person name="LaButti K."/>
            <person name="Lindquist E.A."/>
            <person name="Lipzen A."/>
            <person name="Lundell T."/>
            <person name="Morin E."/>
            <person name="Murat C."/>
            <person name="Sun H."/>
            <person name="Tunlid A."/>
            <person name="Henrissat B."/>
            <person name="Grigoriev I.V."/>
            <person name="Hibbett D.S."/>
            <person name="Martin F."/>
            <person name="Nordberg H.P."/>
            <person name="Cantor M.N."/>
            <person name="Hua S.X."/>
        </authorList>
    </citation>
    <scope>NUCLEOTIDE SEQUENCE [LARGE SCALE GENOMIC DNA]</scope>
    <source>
        <strain evidence="2 3">Ve08.2h10</strain>
    </source>
</reference>
<proteinExistence type="predicted"/>
<reference evidence="3" key="2">
    <citation type="submission" date="2015-01" db="EMBL/GenBank/DDBJ databases">
        <title>Evolutionary Origins and Diversification of the Mycorrhizal Mutualists.</title>
        <authorList>
            <consortium name="DOE Joint Genome Institute"/>
            <consortium name="Mycorrhizal Genomics Consortium"/>
            <person name="Kohler A."/>
            <person name="Kuo A."/>
            <person name="Nagy L.G."/>
            <person name="Floudas D."/>
            <person name="Copeland A."/>
            <person name="Barry K.W."/>
            <person name="Cichocki N."/>
            <person name="Veneault-Fourrey C."/>
            <person name="LaButti K."/>
            <person name="Lindquist E.A."/>
            <person name="Lipzen A."/>
            <person name="Lundell T."/>
            <person name="Morin E."/>
            <person name="Murat C."/>
            <person name="Riley R."/>
            <person name="Ohm R."/>
            <person name="Sun H."/>
            <person name="Tunlid A."/>
            <person name="Henrissat B."/>
            <person name="Grigoriev I.V."/>
            <person name="Hibbett D.S."/>
            <person name="Martin F."/>
        </authorList>
    </citation>
    <scope>NUCLEOTIDE SEQUENCE [LARGE SCALE GENOMIC DNA]</scope>
    <source>
        <strain evidence="3">Ve08.2h10</strain>
    </source>
</reference>
<gene>
    <name evidence="2" type="ORF">PAXRUDRAFT_19148</name>
</gene>
<evidence type="ECO:0000256" key="1">
    <source>
        <dbReference type="SAM" id="MobiDB-lite"/>
    </source>
</evidence>
<dbReference type="EMBL" id="KN828234">
    <property type="protein sequence ID" value="KIK75266.1"/>
    <property type="molecule type" value="Genomic_DNA"/>
</dbReference>